<dbReference type="EMBL" id="OUUY01000069">
    <property type="protein sequence ID" value="SPQ00437.1"/>
    <property type="molecule type" value="Genomic_DNA"/>
</dbReference>
<keyword evidence="3" id="KW-1185">Reference proteome</keyword>
<dbReference type="Proteomes" id="UP000245125">
    <property type="component" value="Unassembled WGS sequence"/>
</dbReference>
<dbReference type="AlphaFoldDB" id="A0A2U3QG85"/>
<dbReference type="Gene3D" id="3.30.420.10">
    <property type="entry name" value="Ribonuclease H-like superfamily/Ribonuclease H"/>
    <property type="match status" value="1"/>
</dbReference>
<evidence type="ECO:0000313" key="2">
    <source>
        <dbReference type="EMBL" id="SPQ00437.1"/>
    </source>
</evidence>
<gene>
    <name evidence="2" type="ORF">NBG4_240001</name>
</gene>
<reference evidence="3" key="1">
    <citation type="submission" date="2018-03" db="EMBL/GenBank/DDBJ databases">
        <authorList>
            <person name="Zecchin S."/>
        </authorList>
    </citation>
    <scope>NUCLEOTIDE SEQUENCE [LARGE SCALE GENOMIC DNA]</scope>
</reference>
<dbReference type="InterPro" id="IPR019288">
    <property type="entry name" value="3'-5'_exonuclease_PolB-like"/>
</dbReference>
<dbReference type="GO" id="GO:0003676">
    <property type="term" value="F:nucleic acid binding"/>
    <property type="evidence" value="ECO:0007669"/>
    <property type="project" value="InterPro"/>
</dbReference>
<dbReference type="InterPro" id="IPR036397">
    <property type="entry name" value="RNaseH_sf"/>
</dbReference>
<dbReference type="SUPFAM" id="SSF53098">
    <property type="entry name" value="Ribonuclease H-like"/>
    <property type="match status" value="1"/>
</dbReference>
<feature type="domain" description="Predicted 3'-5' exonuclease PolB-like" evidence="1">
    <location>
        <begin position="87"/>
        <end position="207"/>
    </location>
</feature>
<proteinExistence type="predicted"/>
<accession>A0A2U3QG85</accession>
<name>A0A2U3QG85_9BACT</name>
<organism evidence="2 3">
    <name type="scientific">Candidatus Sulfobium mesophilum</name>
    <dbReference type="NCBI Taxonomy" id="2016548"/>
    <lineage>
        <taxon>Bacteria</taxon>
        <taxon>Pseudomonadati</taxon>
        <taxon>Nitrospirota</taxon>
        <taxon>Nitrospiria</taxon>
        <taxon>Nitrospirales</taxon>
        <taxon>Nitrospiraceae</taxon>
        <taxon>Candidatus Sulfobium</taxon>
    </lineage>
</organism>
<evidence type="ECO:0000259" key="1">
    <source>
        <dbReference type="Pfam" id="PF10108"/>
    </source>
</evidence>
<dbReference type="InterPro" id="IPR012337">
    <property type="entry name" value="RNaseH-like_sf"/>
</dbReference>
<sequence length="232" mass="26668">MSRIIFDIETTGKDFDSLEKPVQDYLLQWAESEEEKEKVHESLSLYPLTGEIVAIGMLNPDSGKGAVYFQNTGEPIPSFDEEGIRYETGSEAEILVKFWDAVKSYDQFITFNGRGFDCPFIMIRSAVCRIRPKRDLMPNRYGDIHIDIFDQLSFYGASRRKFSLDMWCRTFGIKSPKEDGIAGNQVKELFLAGRHIDIARYCGGDLRATKELLTVWENYLKYPNKQKADSKN</sequence>
<evidence type="ECO:0000313" key="3">
    <source>
        <dbReference type="Proteomes" id="UP000245125"/>
    </source>
</evidence>
<dbReference type="Pfam" id="PF10108">
    <property type="entry name" value="DNA_pol_B_exo2"/>
    <property type="match status" value="1"/>
</dbReference>
<dbReference type="OrthoDB" id="9773351at2"/>
<protein>
    <recommendedName>
        <fullName evidence="1">Predicted 3'-5' exonuclease PolB-like domain-containing protein</fullName>
    </recommendedName>
</protein>